<dbReference type="OrthoDB" id="10082371at2759"/>
<feature type="transmembrane region" description="Helical" evidence="5">
    <location>
        <begin position="255"/>
        <end position="275"/>
    </location>
</feature>
<feature type="transmembrane region" description="Helical" evidence="5">
    <location>
        <begin position="123"/>
        <end position="147"/>
    </location>
</feature>
<evidence type="ECO:0000256" key="2">
    <source>
        <dbReference type="ARBA" id="ARBA00022692"/>
    </source>
</evidence>
<evidence type="ECO:0000313" key="8">
    <source>
        <dbReference type="EMBL" id="CAF0952868.1"/>
    </source>
</evidence>
<dbReference type="EMBL" id="CAJNOM010000067">
    <property type="protein sequence ID" value="CAF0968054.1"/>
    <property type="molecule type" value="Genomic_DNA"/>
</dbReference>
<name>A0A813NZ78_9BILA</name>
<evidence type="ECO:0000259" key="6">
    <source>
        <dbReference type="PROSITE" id="PS50262"/>
    </source>
</evidence>
<keyword evidence="4 5" id="KW-0472">Membrane</keyword>
<evidence type="ECO:0000256" key="4">
    <source>
        <dbReference type="ARBA" id="ARBA00023136"/>
    </source>
</evidence>
<organism evidence="7 11">
    <name type="scientific">Adineta steineri</name>
    <dbReference type="NCBI Taxonomy" id="433720"/>
    <lineage>
        <taxon>Eukaryota</taxon>
        <taxon>Metazoa</taxon>
        <taxon>Spiralia</taxon>
        <taxon>Gnathifera</taxon>
        <taxon>Rotifera</taxon>
        <taxon>Eurotatoria</taxon>
        <taxon>Bdelloidea</taxon>
        <taxon>Adinetida</taxon>
        <taxon>Adinetidae</taxon>
        <taxon>Adineta</taxon>
    </lineage>
</organism>
<dbReference type="Proteomes" id="UP000663832">
    <property type="component" value="Unassembled WGS sequence"/>
</dbReference>
<keyword evidence="2 5" id="KW-0812">Transmembrane</keyword>
<evidence type="ECO:0000313" key="11">
    <source>
        <dbReference type="Proteomes" id="UP000663877"/>
    </source>
</evidence>
<evidence type="ECO:0000313" key="9">
    <source>
        <dbReference type="EMBL" id="CAF0968054.1"/>
    </source>
</evidence>
<dbReference type="SUPFAM" id="SSF81321">
    <property type="entry name" value="Family A G protein-coupled receptor-like"/>
    <property type="match status" value="1"/>
</dbReference>
<dbReference type="GO" id="GO:0016020">
    <property type="term" value="C:membrane"/>
    <property type="evidence" value="ECO:0007669"/>
    <property type="project" value="UniProtKB-SubCell"/>
</dbReference>
<dbReference type="EMBL" id="CAJNOM010000061">
    <property type="protein sequence ID" value="CAF0952868.1"/>
    <property type="molecule type" value="Genomic_DNA"/>
</dbReference>
<protein>
    <recommendedName>
        <fullName evidence="6">G-protein coupled receptors family 1 profile domain-containing protein</fullName>
    </recommendedName>
</protein>
<evidence type="ECO:0000256" key="1">
    <source>
        <dbReference type="ARBA" id="ARBA00004370"/>
    </source>
</evidence>
<dbReference type="Proteomes" id="UP000663877">
    <property type="component" value="Unassembled WGS sequence"/>
</dbReference>
<evidence type="ECO:0000313" key="7">
    <source>
        <dbReference type="EMBL" id="CAF0742729.1"/>
    </source>
</evidence>
<comment type="subcellular location">
    <subcellularLocation>
        <location evidence="1">Membrane</location>
    </subcellularLocation>
</comment>
<feature type="transmembrane region" description="Helical" evidence="5">
    <location>
        <begin position="6"/>
        <end position="28"/>
    </location>
</feature>
<dbReference type="PROSITE" id="PS50262">
    <property type="entry name" value="G_PROTEIN_RECEP_F1_2"/>
    <property type="match status" value="1"/>
</dbReference>
<reference evidence="7" key="1">
    <citation type="submission" date="2021-02" db="EMBL/GenBank/DDBJ databases">
        <authorList>
            <person name="Nowell W R."/>
        </authorList>
    </citation>
    <scope>NUCLEOTIDE SEQUENCE</scope>
</reference>
<dbReference type="EMBL" id="CAJNOI010000004">
    <property type="protein sequence ID" value="CAF0742729.1"/>
    <property type="molecule type" value="Genomic_DNA"/>
</dbReference>
<feature type="transmembrane region" description="Helical" evidence="5">
    <location>
        <begin position="40"/>
        <end position="62"/>
    </location>
</feature>
<evidence type="ECO:0000256" key="3">
    <source>
        <dbReference type="ARBA" id="ARBA00022989"/>
    </source>
</evidence>
<accession>A0A813NZ78</accession>
<sequence length="321" mass="37325">MAVSLILHSWLLLVPLILSVIVAIFNLYHLLSSQALRTALNNHVIILLLCVGLISTVTDYVWTGYFYRTDIVLSSTPAFCLAWVFISASGLVIAYLLMAWASIERHILIFHHRWFATARKRFVFHYLPLIICIVWPLIFYCITLLILPCDIPFNYNKKQCARYLCILAIDWIALLDSIFHYILPTFIVVIFSVVLLVRVIYQKYQIHQRVEWRNYKRMAAQLLPISALYFCISFPTMLLYAAYSAGIPRTVAADYFANSILLCFWIILFTPFAIVPSLPQWRTKCTKLFLFWRVERRVNPEIPLPTRLTVGRINRAALGRQ</sequence>
<keyword evidence="3 5" id="KW-1133">Transmembrane helix</keyword>
<dbReference type="Gene3D" id="1.20.1070.10">
    <property type="entry name" value="Rhodopsin 7-helix transmembrane proteins"/>
    <property type="match status" value="1"/>
</dbReference>
<keyword evidence="10" id="KW-1185">Reference proteome</keyword>
<evidence type="ECO:0000313" key="10">
    <source>
        <dbReference type="Proteomes" id="UP000663832"/>
    </source>
</evidence>
<feature type="transmembrane region" description="Helical" evidence="5">
    <location>
        <begin position="178"/>
        <end position="201"/>
    </location>
</feature>
<feature type="domain" description="G-protein coupled receptors family 1 profile" evidence="6">
    <location>
        <begin position="22"/>
        <end position="274"/>
    </location>
</feature>
<comment type="caution">
    <text evidence="7">The sequence shown here is derived from an EMBL/GenBank/DDBJ whole genome shotgun (WGS) entry which is preliminary data.</text>
</comment>
<dbReference type="InterPro" id="IPR017452">
    <property type="entry name" value="GPCR_Rhodpsn_7TM"/>
</dbReference>
<feature type="transmembrane region" description="Helical" evidence="5">
    <location>
        <begin position="222"/>
        <end position="243"/>
    </location>
</feature>
<gene>
    <name evidence="7" type="ORF">BJG266_LOCUS1955</name>
    <name evidence="8" type="ORF">QVE165_LOCUS12320</name>
    <name evidence="9" type="ORF">QVE165_LOCUS13184</name>
</gene>
<dbReference type="AlphaFoldDB" id="A0A813NZ78"/>
<evidence type="ECO:0000256" key="5">
    <source>
        <dbReference type="SAM" id="Phobius"/>
    </source>
</evidence>
<proteinExistence type="predicted"/>
<feature type="transmembrane region" description="Helical" evidence="5">
    <location>
        <begin position="82"/>
        <end position="103"/>
    </location>
</feature>